<comment type="similarity">
    <text evidence="8">Belongs to the CFAP43 family.</text>
</comment>
<keyword evidence="2" id="KW-0963">Cytoplasm</keyword>
<keyword evidence="6" id="KW-0206">Cytoskeleton</keyword>
<evidence type="ECO:0000256" key="3">
    <source>
        <dbReference type="ARBA" id="ARBA00022574"/>
    </source>
</evidence>
<dbReference type="InterPro" id="IPR036322">
    <property type="entry name" value="WD40_repeat_dom_sf"/>
</dbReference>
<dbReference type="PANTHER" id="PTHR14885:SF1">
    <property type="entry name" value="CILIA- AND FLAGELLA-ASSOCIATED PROTEIN 43"/>
    <property type="match status" value="1"/>
</dbReference>
<evidence type="ECO:0000256" key="9">
    <source>
        <dbReference type="ARBA" id="ARBA00023662"/>
    </source>
</evidence>
<keyword evidence="5 10" id="KW-0175">Coiled coil</keyword>
<feature type="region of interest" description="Disordered" evidence="11">
    <location>
        <begin position="1433"/>
        <end position="1465"/>
    </location>
</feature>
<dbReference type="SMART" id="SM00320">
    <property type="entry name" value="WD40"/>
    <property type="match status" value="6"/>
</dbReference>
<feature type="region of interest" description="Disordered" evidence="11">
    <location>
        <begin position="1200"/>
        <end position="1221"/>
    </location>
</feature>
<reference evidence="12" key="1">
    <citation type="submission" date="2021-01" db="EMBL/GenBank/DDBJ databases">
        <authorList>
            <person name="Corre E."/>
            <person name="Pelletier E."/>
            <person name="Niang G."/>
            <person name="Scheremetjew M."/>
            <person name="Finn R."/>
            <person name="Kale V."/>
            <person name="Holt S."/>
            <person name="Cochrane G."/>
            <person name="Meng A."/>
            <person name="Brown T."/>
            <person name="Cohen L."/>
        </authorList>
    </citation>
    <scope>NUCLEOTIDE SEQUENCE</scope>
    <source>
        <strain evidence="12">NIES-2562</strain>
    </source>
</reference>
<dbReference type="Gene3D" id="2.130.10.10">
    <property type="entry name" value="YVTN repeat-like/Quinoprotein amine dehydrogenase"/>
    <property type="match status" value="3"/>
</dbReference>
<feature type="coiled-coil region" evidence="10">
    <location>
        <begin position="1500"/>
        <end position="1534"/>
    </location>
</feature>
<feature type="region of interest" description="Disordered" evidence="11">
    <location>
        <begin position="1049"/>
        <end position="1087"/>
    </location>
</feature>
<feature type="coiled-coil region" evidence="10">
    <location>
        <begin position="1262"/>
        <end position="1300"/>
    </location>
</feature>
<keyword evidence="4" id="KW-0677">Repeat</keyword>
<evidence type="ECO:0000256" key="8">
    <source>
        <dbReference type="ARBA" id="ARBA00023605"/>
    </source>
</evidence>
<proteinExistence type="inferred from homology"/>
<evidence type="ECO:0000256" key="6">
    <source>
        <dbReference type="ARBA" id="ARBA00023212"/>
    </source>
</evidence>
<dbReference type="InterPro" id="IPR001680">
    <property type="entry name" value="WD40_rpt"/>
</dbReference>
<sequence>MAQPGLTASKAKSIGLTNKNVAFLDENSIVYACGNEIKIVNTNVGVEKVIGGKGLSINCWALDRAGKRLAYAEKGNAPRIFVVSIDNGALLSEIHGAAELEVSGLAFSSDGHRLAALSKVPDLVISVWESRGGEMFDELVRAHLPSFCDFVSFNPLDSNELCTTGSGTDGCLIGGDRSGGLDFSSLASAGTGTVAFWRIERMPDRSLKLNCITSDALVCPFSGHCWTATSGVWVGCGQGRAQFFRLPDPDEVHEDMDMFATRHVSPRDPSGTEGDVLSVAVTSNFLVVGGDDGMLRFFHPEGSPLSDDGDETFFGSSPVKTSVGSNGVVSIVFSPQYKKFCTVTRGGAIAVFAVPKSLNADRPDMELDRIFHREFHAGRVSGLATAEINTGSNKVWALLSCGVDGTLRVWDVLGPAVDCLVKKVDVNYNCDLVCAREFDTSLSAVASFTGISQGKPRTMVVVGDSKGVLRLLELTIAMEGGRIRPSLVLISRTRLYAGEISAVSFVASSMRVAGDSLVYVATSSKQDSRVYFVDVFGASGEGATTFRRQKGPGRVVGYISAPSNVSDLSVFSSPDSDDPPRIYIASGRHILTVSTPSQELVNNVSSDNLQLPLEPLSATAFESDYDNTAIAVFQSAASVTLQKEGVKSSVFFALQDDKVLRQMAVADEMKQRDRSRQRQRRGSIGAETNFAPLVDATSSLELQGHDKLAYCLALDSSKSIVVSGGNDGYVMFNQVEANGQDVSVKGGSVVCKYHDPFVGGISCLHCAPIFKGTPHARFVFCGARDGTVSMWKVAGLEGGTSEALLKDSSPTPFVASSSFGMGPVLVGASSKNDRTVDEPARMHFTSSEDEPGMESQEEPTFVERLEATKGVEQIDGEHNENGELRAKLEDLKERFQKVLLANDDVPDIEKLERMEFVIDTEAKEAYIKAGEEAVSETKEQIKWENLAKEYMTEKIRAECWDSMEAHEIKLVGFEKPVEVNTYPLHRTNPAEERRLEVVKKLRSMEVALNRAERKANLADEIGGNGFGLACLGLAGTPSDEFILNTMGKEKGEPKKAATTEKAAAATGEGGGEEGEEVEEEEENSTKDNLLKNLDIQNLLYHPFELTTRSRKIKQMHLLQGQIRELKVAFNAEAARVLDVKSSTIHKVDEKFGRIREIQLELGMDDEVEELGMAESEKAGGDLEVKDEEITAEKVLTEEERARVEAEEKERKAREEAQKGDKSIQRALNDMMGGTLEAKKEAGDGADELIRPEWMDMPVESMTDEQVKAVREFEAKLKALNEERDKQRKLLETELKKTRKEVKDICAGYDEKLQVLLDTKLKVEMAIYAHELFIATLGQILTQEALNERKERILSVSLEDLKFRSAKSTGDLRELKKVYEDARDHHAYVQQEDRAMDREFKREFADQDEFVDALYKLFKRRKFTRRESRKSIRSLDASPLDPFSGASSKEEEDNDGESMPDPVDPRAEIEGLEQGASDRLIEARDLKIAKEAEVRAAHAAMQEANKRYQSFMRQQEELQAKYDEAFRELSRFREARLRGWKNLPLLFELKQGQVEVKGSGVVTDLRDAVMVQRGVVTELNSGVVQLGNEKVDIMKETKTFRRDIHMVNWEIQGLELKADEVAQNTKYIQLLRVTKGLQELLKGGEDTRNAAEIALLEKEIEHGQRVHQYQVSEIRKALSRYNRLVKEKELENVKLDEYVADLDLSVSQRQKIHDVRQSAAEALGDKEQRMSELIIRKKLVESAKAQMDGIDLLRQELDRLRQHTFPSFTRHYRRGIGMPTSTFRT</sequence>
<keyword evidence="7" id="KW-0966">Cell projection</keyword>
<dbReference type="GO" id="GO:0060271">
    <property type="term" value="P:cilium assembly"/>
    <property type="evidence" value="ECO:0007669"/>
    <property type="project" value="TreeGrafter"/>
</dbReference>
<dbReference type="Pfam" id="PF25828">
    <property type="entry name" value="CC_Cfap43"/>
    <property type="match status" value="2"/>
</dbReference>
<evidence type="ECO:0000256" key="2">
    <source>
        <dbReference type="ARBA" id="ARBA00022490"/>
    </source>
</evidence>
<name>A0A7S3G523_9EUKA</name>
<gene>
    <name evidence="12" type="ORF">PBIL07802_LOCUS11763</name>
</gene>
<organism evidence="12">
    <name type="scientific">Palpitomonas bilix</name>
    <dbReference type="NCBI Taxonomy" id="652834"/>
    <lineage>
        <taxon>Eukaryota</taxon>
        <taxon>Eukaryota incertae sedis</taxon>
    </lineage>
</organism>
<accession>A0A7S3G523</accession>
<dbReference type="InterPro" id="IPR015943">
    <property type="entry name" value="WD40/YVTN_repeat-like_dom_sf"/>
</dbReference>
<evidence type="ECO:0000313" key="12">
    <source>
        <dbReference type="EMBL" id="CAE0249564.1"/>
    </source>
</evidence>
<comment type="subcellular location">
    <subcellularLocation>
        <location evidence="1">Cytoplasm</location>
        <location evidence="1">Cytoskeleton</location>
        <location evidence="1">Cilium axoneme</location>
    </subcellularLocation>
</comment>
<dbReference type="Pfam" id="PF00400">
    <property type="entry name" value="WD40"/>
    <property type="match status" value="2"/>
</dbReference>
<dbReference type="GO" id="GO:0005930">
    <property type="term" value="C:axoneme"/>
    <property type="evidence" value="ECO:0007669"/>
    <property type="project" value="UniProtKB-SubCell"/>
</dbReference>
<feature type="coiled-coil region" evidence="10">
    <location>
        <begin position="874"/>
        <end position="901"/>
    </location>
</feature>
<feature type="compositionally biased region" description="Basic and acidic residues" evidence="11">
    <location>
        <begin position="1049"/>
        <end position="1058"/>
    </location>
</feature>
<evidence type="ECO:0000256" key="5">
    <source>
        <dbReference type="ARBA" id="ARBA00023054"/>
    </source>
</evidence>
<dbReference type="EMBL" id="HBIB01018157">
    <property type="protein sequence ID" value="CAE0249564.1"/>
    <property type="molecule type" value="Transcribed_RNA"/>
</dbReference>
<evidence type="ECO:0000256" key="1">
    <source>
        <dbReference type="ARBA" id="ARBA00004430"/>
    </source>
</evidence>
<keyword evidence="3" id="KW-0853">WD repeat</keyword>
<evidence type="ECO:0000256" key="10">
    <source>
        <dbReference type="SAM" id="Coils"/>
    </source>
</evidence>
<protein>
    <recommendedName>
        <fullName evidence="9">Cilia- and flagella-associated protein 43</fullName>
    </recommendedName>
</protein>
<evidence type="ECO:0000256" key="7">
    <source>
        <dbReference type="ARBA" id="ARBA00023273"/>
    </source>
</evidence>
<evidence type="ECO:0000256" key="11">
    <source>
        <dbReference type="SAM" id="MobiDB-lite"/>
    </source>
</evidence>
<evidence type="ECO:0000256" key="4">
    <source>
        <dbReference type="ARBA" id="ARBA00022737"/>
    </source>
</evidence>
<dbReference type="SUPFAM" id="SSF50978">
    <property type="entry name" value="WD40 repeat-like"/>
    <property type="match status" value="2"/>
</dbReference>
<dbReference type="PANTHER" id="PTHR14885">
    <property type="entry name" value="CILIA- AND FLAGELLA-ASSOCIATED PROTEIN 43-RELATED"/>
    <property type="match status" value="1"/>
</dbReference>
<feature type="compositionally biased region" description="Acidic residues" evidence="11">
    <location>
        <begin position="1070"/>
        <end position="1082"/>
    </location>
</feature>